<evidence type="ECO:0000256" key="5">
    <source>
        <dbReference type="ARBA" id="ARBA00023274"/>
    </source>
</evidence>
<keyword evidence="8" id="KW-0150">Chloroplast</keyword>
<keyword evidence="3 6" id="KW-0694">RNA-binding</keyword>
<dbReference type="GO" id="GO:0006412">
    <property type="term" value="P:translation"/>
    <property type="evidence" value="ECO:0007669"/>
    <property type="project" value="UniProtKB-UniRule"/>
</dbReference>
<dbReference type="PROSITE" id="PS00050">
    <property type="entry name" value="RIBOSOMAL_L23"/>
    <property type="match status" value="1"/>
</dbReference>
<dbReference type="HAMAP" id="MF_01369_B">
    <property type="entry name" value="Ribosomal_uL23_B"/>
    <property type="match status" value="1"/>
</dbReference>
<accession>A0A7L4WNS9</accession>
<dbReference type="GeneID" id="60234977"/>
<dbReference type="GO" id="GO:0005840">
    <property type="term" value="C:ribosome"/>
    <property type="evidence" value="ECO:0007669"/>
    <property type="project" value="UniProtKB-KW"/>
</dbReference>
<dbReference type="RefSeq" id="YP_009944631.1">
    <property type="nucleotide sequence ID" value="NC_051457.1"/>
</dbReference>
<dbReference type="Pfam" id="PF00276">
    <property type="entry name" value="Ribosomal_L23"/>
    <property type="match status" value="1"/>
</dbReference>
<evidence type="ECO:0000256" key="6">
    <source>
        <dbReference type="HAMAP-Rule" id="MF_01369"/>
    </source>
</evidence>
<name>A0A7L4WNS9_9FLOR</name>
<dbReference type="PANTHER" id="PTHR11620">
    <property type="entry name" value="60S RIBOSOMAL PROTEIN L23A"/>
    <property type="match status" value="1"/>
</dbReference>
<gene>
    <name evidence="6 8" type="primary">rpl23</name>
</gene>
<evidence type="ECO:0000256" key="2">
    <source>
        <dbReference type="ARBA" id="ARBA00022730"/>
    </source>
</evidence>
<keyword evidence="4 6" id="KW-0689">Ribosomal protein</keyword>
<dbReference type="AlphaFoldDB" id="A0A7L4WNS9"/>
<reference evidence="8" key="1">
    <citation type="submission" date="2018-09" db="EMBL/GenBank/DDBJ databases">
        <title>Genomics and Phylogenetic analysis of three type specimens of Osmundea (Rhodomelaceae, Rhodophyta).</title>
        <authorList>
            <person name="Hughey J.R."/>
            <person name="Miller K.A."/>
        </authorList>
    </citation>
    <scope>NUCLEOTIDE SEQUENCE</scope>
</reference>
<organism evidence="8">
    <name type="scientific">Osmundea sinicola</name>
    <dbReference type="NCBI Taxonomy" id="290685"/>
    <lineage>
        <taxon>Eukaryota</taxon>
        <taxon>Rhodophyta</taxon>
        <taxon>Florideophyceae</taxon>
        <taxon>Rhodymeniophycidae</taxon>
        <taxon>Ceramiales</taxon>
        <taxon>Rhodomelaceae</taxon>
        <taxon>Laurencieae</taxon>
        <taxon>Osmundea</taxon>
    </lineage>
</organism>
<keyword evidence="2 6" id="KW-0699">rRNA-binding</keyword>
<dbReference type="Gene3D" id="3.30.70.330">
    <property type="match status" value="1"/>
</dbReference>
<proteinExistence type="inferred from homology"/>
<evidence type="ECO:0000313" key="8">
    <source>
        <dbReference type="EMBL" id="QFR99925.1"/>
    </source>
</evidence>
<dbReference type="InterPro" id="IPR001014">
    <property type="entry name" value="Ribosomal_uL23_CS"/>
</dbReference>
<sequence length="101" mass="11573">MTLKHSISKIIDIVHSPIITDKATKNIENNVYSFKVDKSSTKNDIKIAIENIFNVKVEKINTSMSPPKMKRIGKFKGKVKNYKKATIKLKNSYTINLFEDN</sequence>
<comment type="function">
    <text evidence="6">Binds to 23S rRNA.</text>
</comment>
<comment type="subunit">
    <text evidence="6">Part of the 50S ribosomal subunit.</text>
</comment>
<evidence type="ECO:0000256" key="7">
    <source>
        <dbReference type="RuleBase" id="RU003934"/>
    </source>
</evidence>
<dbReference type="InterPro" id="IPR012677">
    <property type="entry name" value="Nucleotide-bd_a/b_plait_sf"/>
</dbReference>
<geneLocation type="chloroplast" evidence="8"/>
<dbReference type="EMBL" id="MH898941">
    <property type="protein sequence ID" value="QFR99925.1"/>
    <property type="molecule type" value="Genomic_DNA"/>
</dbReference>
<dbReference type="NCBIfam" id="NF004363">
    <property type="entry name" value="PRK05738.2-4"/>
    <property type="match status" value="1"/>
</dbReference>
<dbReference type="GO" id="GO:1990904">
    <property type="term" value="C:ribonucleoprotein complex"/>
    <property type="evidence" value="ECO:0007669"/>
    <property type="project" value="UniProtKB-KW"/>
</dbReference>
<evidence type="ECO:0000256" key="3">
    <source>
        <dbReference type="ARBA" id="ARBA00022884"/>
    </source>
</evidence>
<protein>
    <recommendedName>
        <fullName evidence="6">Large ribosomal subunit protein uL23c</fullName>
    </recommendedName>
</protein>
<dbReference type="InterPro" id="IPR013025">
    <property type="entry name" value="Ribosomal_uL23-like"/>
</dbReference>
<evidence type="ECO:0000256" key="4">
    <source>
        <dbReference type="ARBA" id="ARBA00022980"/>
    </source>
</evidence>
<comment type="similarity">
    <text evidence="1 6 7">Belongs to the universal ribosomal protein uL23 family.</text>
</comment>
<keyword evidence="5 6" id="KW-0687">Ribonucleoprotein</keyword>
<dbReference type="SUPFAM" id="SSF54189">
    <property type="entry name" value="Ribosomal proteins S24e, L23 and L15e"/>
    <property type="match status" value="1"/>
</dbReference>
<dbReference type="InterPro" id="IPR012678">
    <property type="entry name" value="Ribosomal_uL23/eL15/eS24_sf"/>
</dbReference>
<dbReference type="GO" id="GO:0003735">
    <property type="term" value="F:structural constituent of ribosome"/>
    <property type="evidence" value="ECO:0007669"/>
    <property type="project" value="InterPro"/>
</dbReference>
<evidence type="ECO:0000256" key="1">
    <source>
        <dbReference type="ARBA" id="ARBA00006700"/>
    </source>
</evidence>
<keyword evidence="8" id="KW-0934">Plastid</keyword>
<comment type="subcellular location">
    <subcellularLocation>
        <location evidence="6">Plastid</location>
        <location evidence="6">Chloroplast</location>
    </subcellularLocation>
</comment>
<dbReference type="GO" id="GO:0019843">
    <property type="term" value="F:rRNA binding"/>
    <property type="evidence" value="ECO:0007669"/>
    <property type="project" value="UniProtKB-UniRule"/>
</dbReference>
<dbReference type="GO" id="GO:0009507">
    <property type="term" value="C:chloroplast"/>
    <property type="evidence" value="ECO:0007669"/>
    <property type="project" value="UniProtKB-SubCell"/>
</dbReference>